<sequence length="278" mass="31519">MARINEKVFFFSGSGNRNLFAFLHHAESVKNSIGVVYCHPFAEEKNMSHSIIVKAARMIAEEGFPVFRFDLSGCGDSEGDLDHSTVEDWRQDLDKAIEIFHQETGVSRYLLWGLRLGAGLALMREQYSKDDEPAGLILWQPVLDFSLHIEQFLRRSISSQILKKSNGLVSGMDAETEMRIYDTAHVIGYPITKHLYNSFNEIGDQPLTVTPSSPTLIVSVSLLDQPAVALKQHADRLRRSGTPVTLCHVSAEPFWDRYWQWECKNAAAVTLQWIKKFC</sequence>
<evidence type="ECO:0000313" key="2">
    <source>
        <dbReference type="EMBL" id="VAW34698.1"/>
    </source>
</evidence>
<proteinExistence type="predicted"/>
<feature type="domain" description="Serine aminopeptidase S33" evidence="1">
    <location>
        <begin position="52"/>
        <end position="155"/>
    </location>
</feature>
<dbReference type="EMBL" id="UOEY01000008">
    <property type="protein sequence ID" value="VAW34698.1"/>
    <property type="molecule type" value="Genomic_DNA"/>
</dbReference>
<evidence type="ECO:0000259" key="1">
    <source>
        <dbReference type="Pfam" id="PF12146"/>
    </source>
</evidence>
<name>A0A3B0UUH9_9ZZZZ</name>
<dbReference type="InterPro" id="IPR029058">
    <property type="entry name" value="AB_hydrolase_fold"/>
</dbReference>
<reference evidence="2" key="1">
    <citation type="submission" date="2018-06" db="EMBL/GenBank/DDBJ databases">
        <authorList>
            <person name="Zhirakovskaya E."/>
        </authorList>
    </citation>
    <scope>NUCLEOTIDE SEQUENCE</scope>
</reference>
<accession>A0A3B0UUH9</accession>
<dbReference type="SUPFAM" id="SSF53474">
    <property type="entry name" value="alpha/beta-Hydrolases"/>
    <property type="match status" value="1"/>
</dbReference>
<organism evidence="2">
    <name type="scientific">hydrothermal vent metagenome</name>
    <dbReference type="NCBI Taxonomy" id="652676"/>
    <lineage>
        <taxon>unclassified sequences</taxon>
        <taxon>metagenomes</taxon>
        <taxon>ecological metagenomes</taxon>
    </lineage>
</organism>
<dbReference type="AlphaFoldDB" id="A0A3B0UUH9"/>
<protein>
    <recommendedName>
        <fullName evidence="1">Serine aminopeptidase S33 domain-containing protein</fullName>
    </recommendedName>
</protein>
<dbReference type="Gene3D" id="3.40.50.1820">
    <property type="entry name" value="alpha/beta hydrolase"/>
    <property type="match status" value="1"/>
</dbReference>
<dbReference type="Pfam" id="PF12146">
    <property type="entry name" value="Hydrolase_4"/>
    <property type="match status" value="1"/>
</dbReference>
<gene>
    <name evidence="2" type="ORF">MNBD_DELTA04-1627</name>
</gene>
<dbReference type="InterPro" id="IPR022742">
    <property type="entry name" value="Hydrolase_4"/>
</dbReference>